<evidence type="ECO:0000256" key="1">
    <source>
        <dbReference type="SAM" id="Phobius"/>
    </source>
</evidence>
<feature type="transmembrane region" description="Helical" evidence="1">
    <location>
        <begin position="30"/>
        <end position="48"/>
    </location>
</feature>
<evidence type="ECO:0008006" key="4">
    <source>
        <dbReference type="Google" id="ProtNLM"/>
    </source>
</evidence>
<gene>
    <name evidence="2" type="ORF">PV662_46220</name>
</gene>
<dbReference type="RefSeq" id="WP_319063850.1">
    <property type="nucleotide sequence ID" value="NZ_JARAYT010000022.1"/>
</dbReference>
<name>A0ABU4P0K9_9ACTN</name>
<organism evidence="2 3">
    <name type="scientific">Streptomyces europaeiscabiei</name>
    <dbReference type="NCBI Taxonomy" id="146819"/>
    <lineage>
        <taxon>Bacteria</taxon>
        <taxon>Bacillati</taxon>
        <taxon>Actinomycetota</taxon>
        <taxon>Actinomycetes</taxon>
        <taxon>Kitasatosporales</taxon>
        <taxon>Streptomycetaceae</taxon>
        <taxon>Streptomyces</taxon>
    </lineage>
</organism>
<accession>A0ABU4P0K9</accession>
<keyword evidence="1" id="KW-1133">Transmembrane helix</keyword>
<feature type="transmembrane region" description="Helical" evidence="1">
    <location>
        <begin position="125"/>
        <end position="144"/>
    </location>
</feature>
<keyword evidence="3" id="KW-1185">Reference proteome</keyword>
<keyword evidence="1" id="KW-0472">Membrane</keyword>
<proteinExistence type="predicted"/>
<evidence type="ECO:0000313" key="3">
    <source>
        <dbReference type="Proteomes" id="UP001271274"/>
    </source>
</evidence>
<keyword evidence="1" id="KW-0812">Transmembrane</keyword>
<dbReference type="Proteomes" id="UP001271274">
    <property type="component" value="Unassembled WGS sequence"/>
</dbReference>
<dbReference type="EMBL" id="JARAYU010000037">
    <property type="protein sequence ID" value="MDX3706955.1"/>
    <property type="molecule type" value="Genomic_DNA"/>
</dbReference>
<feature type="transmembrane region" description="Helical" evidence="1">
    <location>
        <begin position="55"/>
        <end position="75"/>
    </location>
</feature>
<evidence type="ECO:0000313" key="2">
    <source>
        <dbReference type="EMBL" id="MDX3706955.1"/>
    </source>
</evidence>
<comment type="caution">
    <text evidence="2">The sequence shown here is derived from an EMBL/GenBank/DDBJ whole genome shotgun (WGS) entry which is preliminary data.</text>
</comment>
<sequence>MTAREQLLAEAAEVLVRQRERECALAQRSAALLTATAIVITVAVGLASDDRKGDLPIWLVIVYALTLALAALAIGGRELLDASENVQWTVAWSGIGDDAAAQELMLRRAIAIRVNQDRLRLLQSIYWLHGIVNAAAVTASLIYLTTSI</sequence>
<reference evidence="2 3" key="1">
    <citation type="journal article" date="2023" name="Microb. Genom.">
        <title>Mesoterricola silvestris gen. nov., sp. nov., Mesoterricola sediminis sp. nov., Geothrix oryzae sp. nov., Geothrix edaphica sp. nov., Geothrix rubra sp. nov., and Geothrix limicola sp. nov., six novel members of Acidobacteriota isolated from soils.</title>
        <authorList>
            <person name="Weisberg A.J."/>
            <person name="Pearce E."/>
            <person name="Kramer C.G."/>
            <person name="Chang J.H."/>
            <person name="Clarke C.R."/>
        </authorList>
    </citation>
    <scope>NUCLEOTIDE SEQUENCE [LARGE SCALE GENOMIC DNA]</scope>
    <source>
        <strain evidence="2 3">ID09-01A</strain>
    </source>
</reference>
<protein>
    <recommendedName>
        <fullName evidence="4">Integral membrane protein</fullName>
    </recommendedName>
</protein>